<sequence length="67" mass="7436">MLKKERILGKSWAEQSWDKTPAPTSSLIPFLPSGGGEVRSQESGVRINGNYRGDSRKNRSLIFLSNS</sequence>
<dbReference type="EMBL" id="RCBY01000080">
    <property type="protein sequence ID" value="RQH40939.1"/>
    <property type="molecule type" value="Genomic_DNA"/>
</dbReference>
<dbReference type="Proteomes" id="UP000269154">
    <property type="component" value="Unassembled WGS sequence"/>
</dbReference>
<protein>
    <submittedName>
        <fullName evidence="2">Uncharacterized protein</fullName>
    </submittedName>
</protein>
<gene>
    <name evidence="2" type="ORF">D5R40_15390</name>
</gene>
<proteinExistence type="predicted"/>
<comment type="caution">
    <text evidence="2">The sequence shown here is derived from an EMBL/GenBank/DDBJ whole genome shotgun (WGS) entry which is preliminary data.</text>
</comment>
<organism evidence="2 3">
    <name type="scientific">Okeania hirsuta</name>
    <dbReference type="NCBI Taxonomy" id="1458930"/>
    <lineage>
        <taxon>Bacteria</taxon>
        <taxon>Bacillati</taxon>
        <taxon>Cyanobacteriota</taxon>
        <taxon>Cyanophyceae</taxon>
        <taxon>Oscillatoriophycideae</taxon>
        <taxon>Oscillatoriales</taxon>
        <taxon>Microcoleaceae</taxon>
        <taxon>Okeania</taxon>
    </lineage>
</organism>
<feature type="region of interest" description="Disordered" evidence="1">
    <location>
        <begin position="1"/>
        <end position="41"/>
    </location>
</feature>
<evidence type="ECO:0000313" key="3">
    <source>
        <dbReference type="Proteomes" id="UP000269154"/>
    </source>
</evidence>
<dbReference type="AlphaFoldDB" id="A0A3N6PK28"/>
<name>A0A3N6PK28_9CYAN</name>
<evidence type="ECO:0000313" key="2">
    <source>
        <dbReference type="EMBL" id="RQH40939.1"/>
    </source>
</evidence>
<keyword evidence="3" id="KW-1185">Reference proteome</keyword>
<evidence type="ECO:0000256" key="1">
    <source>
        <dbReference type="SAM" id="MobiDB-lite"/>
    </source>
</evidence>
<reference evidence="2 3" key="1">
    <citation type="journal article" date="2018" name="ACS Chem. Biol.">
        <title>Ketoreductase domain dysfunction expands chemodiversity: malyngamide biosynthesis in the cyanobacterium Okeania hirsuta.</title>
        <authorList>
            <person name="Moss N.A."/>
            <person name="Leao T."/>
            <person name="Rankin M."/>
            <person name="McCullough T.M."/>
            <person name="Qu P."/>
            <person name="Korobeynikov A."/>
            <person name="Smith J.L."/>
            <person name="Gerwick L."/>
            <person name="Gerwick W.H."/>
        </authorList>
    </citation>
    <scope>NUCLEOTIDE SEQUENCE [LARGE SCALE GENOMIC DNA]</scope>
    <source>
        <strain evidence="2 3">PAB10Feb10-1</strain>
    </source>
</reference>
<accession>A0A3N6PK28</accession>